<feature type="transmembrane region" description="Helical" evidence="12">
    <location>
        <begin position="143"/>
        <end position="167"/>
    </location>
</feature>
<evidence type="ECO:0000259" key="14">
    <source>
        <dbReference type="Pfam" id="PF23256"/>
    </source>
</evidence>
<dbReference type="GO" id="GO:0006885">
    <property type="term" value="P:regulation of pH"/>
    <property type="evidence" value="ECO:0007669"/>
    <property type="project" value="TreeGrafter"/>
</dbReference>
<dbReference type="GO" id="GO:0006813">
    <property type="term" value="P:potassium ion transport"/>
    <property type="evidence" value="ECO:0007669"/>
    <property type="project" value="UniProtKB-KW"/>
</dbReference>
<keyword evidence="10 12" id="KW-0472">Membrane</keyword>
<feature type="transmembrane region" description="Helical" evidence="12">
    <location>
        <begin position="302"/>
        <end position="324"/>
    </location>
</feature>
<dbReference type="GO" id="GO:1902600">
    <property type="term" value="P:proton transmembrane transport"/>
    <property type="evidence" value="ECO:0007669"/>
    <property type="project" value="InterPro"/>
</dbReference>
<evidence type="ECO:0000256" key="10">
    <source>
        <dbReference type="ARBA" id="ARBA00023136"/>
    </source>
</evidence>
<dbReference type="InterPro" id="IPR057291">
    <property type="entry name" value="CHX17_2nd"/>
</dbReference>
<evidence type="ECO:0000259" key="13">
    <source>
        <dbReference type="Pfam" id="PF00999"/>
    </source>
</evidence>
<evidence type="ECO:0000256" key="2">
    <source>
        <dbReference type="ARBA" id="ARBA00004119"/>
    </source>
</evidence>
<dbReference type="Gene3D" id="1.20.1530.20">
    <property type="match status" value="1"/>
</dbReference>
<proteinExistence type="inferred from homology"/>
<dbReference type="PANTHER" id="PTHR32468">
    <property type="entry name" value="CATION/H + ANTIPORTER"/>
    <property type="match status" value="1"/>
</dbReference>
<dbReference type="GO" id="GO:0016020">
    <property type="term" value="C:membrane"/>
    <property type="evidence" value="ECO:0007669"/>
    <property type="project" value="UniProtKB-SubCell"/>
</dbReference>
<feature type="transmembrane region" description="Helical" evidence="12">
    <location>
        <begin position="223"/>
        <end position="243"/>
    </location>
</feature>
<dbReference type="GO" id="GO:0015297">
    <property type="term" value="F:antiporter activity"/>
    <property type="evidence" value="ECO:0007669"/>
    <property type="project" value="InterPro"/>
</dbReference>
<keyword evidence="7" id="KW-0630">Potassium</keyword>
<dbReference type="InterPro" id="IPR057290">
    <property type="entry name" value="CHX17_C"/>
</dbReference>
<dbReference type="AlphaFoldDB" id="A0A835S924"/>
<evidence type="ECO:0000313" key="16">
    <source>
        <dbReference type="EMBL" id="KAG0503924.1"/>
    </source>
</evidence>
<evidence type="ECO:0000256" key="4">
    <source>
        <dbReference type="ARBA" id="ARBA00022448"/>
    </source>
</evidence>
<evidence type="ECO:0000256" key="5">
    <source>
        <dbReference type="ARBA" id="ARBA00022538"/>
    </source>
</evidence>
<dbReference type="Pfam" id="PF23256">
    <property type="entry name" value="CHX17_2nd"/>
    <property type="match status" value="1"/>
</dbReference>
<evidence type="ECO:0000259" key="15">
    <source>
        <dbReference type="Pfam" id="PF23259"/>
    </source>
</evidence>
<dbReference type="EMBL" id="JADCNM010000001">
    <property type="protein sequence ID" value="KAG0503924.1"/>
    <property type="molecule type" value="Genomic_DNA"/>
</dbReference>
<name>A0A835S924_VANPL</name>
<feature type="transmembrane region" description="Helical" evidence="12">
    <location>
        <begin position="34"/>
        <end position="53"/>
    </location>
</feature>
<feature type="transmembrane region" description="Helical" evidence="12">
    <location>
        <begin position="179"/>
        <end position="203"/>
    </location>
</feature>
<evidence type="ECO:0000256" key="12">
    <source>
        <dbReference type="SAM" id="Phobius"/>
    </source>
</evidence>
<dbReference type="Gene3D" id="3.40.50.12370">
    <property type="match status" value="1"/>
</dbReference>
<keyword evidence="9" id="KW-0406">Ion transport</keyword>
<accession>A0A835S924</accession>
<evidence type="ECO:0008006" key="18">
    <source>
        <dbReference type="Google" id="ProtNLM"/>
    </source>
</evidence>
<evidence type="ECO:0000256" key="7">
    <source>
        <dbReference type="ARBA" id="ARBA00022958"/>
    </source>
</evidence>
<evidence type="ECO:0000256" key="8">
    <source>
        <dbReference type="ARBA" id="ARBA00022989"/>
    </source>
</evidence>
<comment type="caution">
    <text evidence="16">The sequence shown here is derived from an EMBL/GenBank/DDBJ whole genome shotgun (WGS) entry which is preliminary data.</text>
</comment>
<keyword evidence="8 12" id="KW-1133">Transmembrane helix</keyword>
<feature type="transmembrane region" description="Helical" evidence="12">
    <location>
        <begin position="65"/>
        <end position="89"/>
    </location>
</feature>
<keyword evidence="6 12" id="KW-0812">Transmembrane</keyword>
<evidence type="ECO:0000256" key="11">
    <source>
        <dbReference type="ARBA" id="ARBA00038341"/>
    </source>
</evidence>
<feature type="domain" description="Cation/H+ exchanger transmembrane" evidence="13">
    <location>
        <begin position="3"/>
        <end position="356"/>
    </location>
</feature>
<dbReference type="PANTHER" id="PTHR32468:SF145">
    <property type="entry name" value="CATION_H(+) ANTIPORTER 28"/>
    <property type="match status" value="1"/>
</dbReference>
<keyword evidence="4" id="KW-0813">Transport</keyword>
<dbReference type="GO" id="GO:0012505">
    <property type="term" value="C:endomembrane system"/>
    <property type="evidence" value="ECO:0007669"/>
    <property type="project" value="TreeGrafter"/>
</dbReference>
<dbReference type="Pfam" id="PF00999">
    <property type="entry name" value="Na_H_Exchanger"/>
    <property type="match status" value="1"/>
</dbReference>
<dbReference type="GO" id="GO:0009941">
    <property type="term" value="C:chloroplast envelope"/>
    <property type="evidence" value="ECO:0007669"/>
    <property type="project" value="UniProtKB-SubCell"/>
</dbReference>
<dbReference type="Proteomes" id="UP000639772">
    <property type="component" value="Chromosome 1"/>
</dbReference>
<comment type="function">
    <text evidence="1">May function as sodium-coupled metabolite transporter across the chloroplast envelope.</text>
</comment>
<comment type="similarity">
    <text evidence="11">Belongs to the monovalent cation:proton antiporter 2 (CPA2) transporter (TC 2.A.37) family. CHX (TC 2.A.37.4) subfamily.</text>
</comment>
<gene>
    <name evidence="16" type="ORF">HPP92_003996</name>
</gene>
<dbReference type="InterPro" id="IPR006153">
    <property type="entry name" value="Cation/H_exchanger_TM"/>
</dbReference>
<dbReference type="InterPro" id="IPR038770">
    <property type="entry name" value="Na+/solute_symporter_sf"/>
</dbReference>
<feature type="transmembrane region" description="Helical" evidence="12">
    <location>
        <begin position="336"/>
        <end position="356"/>
    </location>
</feature>
<evidence type="ECO:0000313" key="17">
    <source>
        <dbReference type="Proteomes" id="UP000639772"/>
    </source>
</evidence>
<comment type="subcellular location">
    <subcellularLocation>
        <location evidence="3">Membrane</location>
        <topology evidence="3">Multi-pass membrane protein</topology>
    </subcellularLocation>
    <subcellularLocation>
        <location evidence="2">Plastid</location>
        <location evidence="2">Chloroplast envelope</location>
    </subcellularLocation>
</comment>
<dbReference type="InterPro" id="IPR050794">
    <property type="entry name" value="CPA2_transporter"/>
</dbReference>
<organism evidence="16 17">
    <name type="scientific">Vanilla planifolia</name>
    <name type="common">Vanilla</name>
    <dbReference type="NCBI Taxonomy" id="51239"/>
    <lineage>
        <taxon>Eukaryota</taxon>
        <taxon>Viridiplantae</taxon>
        <taxon>Streptophyta</taxon>
        <taxon>Embryophyta</taxon>
        <taxon>Tracheophyta</taxon>
        <taxon>Spermatophyta</taxon>
        <taxon>Magnoliopsida</taxon>
        <taxon>Liliopsida</taxon>
        <taxon>Asparagales</taxon>
        <taxon>Orchidaceae</taxon>
        <taxon>Vanilloideae</taxon>
        <taxon>Vanilleae</taxon>
        <taxon>Vanilla</taxon>
    </lineage>
</organism>
<dbReference type="OrthoDB" id="754456at2759"/>
<reference evidence="16 17" key="1">
    <citation type="journal article" date="2020" name="Nat. Food">
        <title>A phased Vanilla planifolia genome enables genetic improvement of flavour and production.</title>
        <authorList>
            <person name="Hasing T."/>
            <person name="Tang H."/>
            <person name="Brym M."/>
            <person name="Khazi F."/>
            <person name="Huang T."/>
            <person name="Chambers A.H."/>
        </authorList>
    </citation>
    <scope>NUCLEOTIDE SEQUENCE [LARGE SCALE GENOMIC DNA]</scope>
    <source>
        <tissue evidence="16">Leaf</tissue>
    </source>
</reference>
<protein>
    <recommendedName>
        <fullName evidence="18">Cation/H+ exchanger domain-containing protein</fullName>
    </recommendedName>
</protein>
<feature type="domain" description="Cation/H(+) antiporter central" evidence="14">
    <location>
        <begin position="411"/>
        <end position="550"/>
    </location>
</feature>
<evidence type="ECO:0000256" key="1">
    <source>
        <dbReference type="ARBA" id="ARBA00003198"/>
    </source>
</evidence>
<evidence type="ECO:0000256" key="3">
    <source>
        <dbReference type="ARBA" id="ARBA00004141"/>
    </source>
</evidence>
<evidence type="ECO:0000256" key="9">
    <source>
        <dbReference type="ARBA" id="ARBA00023065"/>
    </source>
</evidence>
<evidence type="ECO:0000256" key="6">
    <source>
        <dbReference type="ARBA" id="ARBA00022692"/>
    </source>
</evidence>
<keyword evidence="5" id="KW-0633">Potassium transport</keyword>
<dbReference type="Pfam" id="PF23259">
    <property type="entry name" value="CHX17_C"/>
    <property type="match status" value="1"/>
</dbReference>
<feature type="domain" description="Cation/H(+) antiporter C-terminal" evidence="15">
    <location>
        <begin position="558"/>
        <end position="716"/>
    </location>
</feature>
<sequence length="740" mass="80316">MRISAFSFSVYLFVIGLEMEPRTILSSTGPATKIACAGIFSTVSINLLCYSAINFTGLDLAMRHPYHIISALSVLFAATSSPILTRLIIELKIGKSEIGRLAVRTGVANDMICTSVICIGTILCSHSFKNNGASYHSIALRTVLHFVILSLEGCLIVKVVNPFFGLLNDRNPEGKPIRGIDMVLVCIVSALLCYGGAIFGFNANFNAFIVGLCLRRDGRMSNFLISRINFVLSTLLLPLYLVLVGMSSDYNSWFYDDHHDGAGTHEQRTVCKLLVVGTIGAVGKLTGTVAYSVSQGLQWPEAVALGLLLNVKGYFHIFCAFYAASEHLIDANTMMVLIMVTVGTVVPTPLVVALIVRRARPRAQGTARGLQWHDPRWEMRILLGLHGPQDVPMAVNVMEALRAAGMGESWRLIAYVVDMVEMTDKAAASLVQGEGMEAVTVTDEGIVEMREHIQSALEAYTEENGEGVQIRRILAVSSFEDMHKDICSGAQDCMAVMVVLPFHRRQRVDGAMDSGHPGFRLVNQKVLQAAPCSVGIIIDRGLGRSGAQMSLSVASQNTCVVFIGGGDDREALAYAGRMAHHPGIRLMVVRFLPDASARGKASGPGRRVLTSIVKQETELKSDDEYVAGFYEKYVSGGKGVGYMEKHVGSGAEMVATLRALEGQYQLFVVGRGKERDSILTAGMSEWAECPELGPIGDILAASDFTVTASVLVIQQHNIAKNFDVIDEEFLSSKIVHSSYF</sequence>